<accession>A0A0H3YZX3</accession>
<dbReference type="GeneID" id="66821878"/>
<evidence type="ECO:0000256" key="2">
    <source>
        <dbReference type="ARBA" id="ARBA00007783"/>
    </source>
</evidence>
<dbReference type="InterPro" id="IPR047817">
    <property type="entry name" value="ABC2_TM_bact-type"/>
</dbReference>
<evidence type="ECO:0000259" key="7">
    <source>
        <dbReference type="PROSITE" id="PS51012"/>
    </source>
</evidence>
<evidence type="ECO:0000256" key="3">
    <source>
        <dbReference type="ARBA" id="ARBA00022692"/>
    </source>
</evidence>
<dbReference type="InterPro" id="IPR000412">
    <property type="entry name" value="ABC_2_transport"/>
</dbReference>
<dbReference type="InterPro" id="IPR052522">
    <property type="entry name" value="ABC-2_transport_permease"/>
</dbReference>
<feature type="transmembrane region" description="Helical" evidence="6">
    <location>
        <begin position="173"/>
        <end position="194"/>
    </location>
</feature>
<reference evidence="9" key="2">
    <citation type="submission" date="2022-09" db="EMBL/GenBank/DDBJ databases">
        <title>Intensive care unit water sources are persistently colonized with multi-drug resistant bacteria and are the site of extensive horizontal gene transfer of antibiotic resistance genes.</title>
        <authorList>
            <person name="Diorio-Toth L."/>
        </authorList>
    </citation>
    <scope>NUCLEOTIDE SEQUENCE</scope>
    <source>
        <strain evidence="9">GD03864</strain>
        <strain evidence="10">GD03947</strain>
    </source>
</reference>
<keyword evidence="6" id="KW-1003">Cell membrane</keyword>
<evidence type="ECO:0000256" key="1">
    <source>
        <dbReference type="ARBA" id="ARBA00004141"/>
    </source>
</evidence>
<reference evidence="8" key="1">
    <citation type="submission" date="2020-02" db="EMBL/GenBank/DDBJ databases">
        <title>Synteny-based analysis reveals conserved mechanism for high triclosan tolerance in Pseudomonas, as well as instances of horizontal transfer.</title>
        <authorList>
            <person name="Mcfarland A.G."/>
            <person name="Bertucci H.K."/>
            <person name="Litmann E."/>
            <person name="Shen J."/>
            <person name="Huttenhower C."/>
            <person name="Hartmann E.M."/>
        </authorList>
    </citation>
    <scope>NUCLEOTIDE SEQUENCE</scope>
    <source>
        <strain evidence="8">109A1</strain>
    </source>
</reference>
<evidence type="ECO:0000256" key="6">
    <source>
        <dbReference type="RuleBase" id="RU361157"/>
    </source>
</evidence>
<dbReference type="RefSeq" id="WP_011912814.1">
    <property type="nucleotide sequence ID" value="NC_015740.1"/>
</dbReference>
<keyword evidence="4 6" id="KW-1133">Transmembrane helix</keyword>
<feature type="transmembrane region" description="Helical" evidence="6">
    <location>
        <begin position="65"/>
        <end position="87"/>
    </location>
</feature>
<sequence>MSGELRPNLVALQTIVQREIRRYTRIWPQTLLPPAITMVLYFVIFGSLIGARIGDMDGFSYMDYIVPGLIMMSVITNSYSNVVSSFFSTKFQRSIEELLVSPVSPHVIVIGFALGGITRGLAVAVIVTLLSMFFTSLQVHHLGVTVLVITLTASIFALGGFINAVFARNFDDISIIPTFVLTPLTYLGGVFYSINLLSPFWQTLSLANPVLHMVNAFRYGILGVSDIRIGVAISFMLVAVAVLYLVSVHLLKSGRGMRQ</sequence>
<evidence type="ECO:0000313" key="10">
    <source>
        <dbReference type="EMBL" id="MDH1238600.1"/>
    </source>
</evidence>
<dbReference type="KEGG" id="psz:PSTAB_1563"/>
<dbReference type="AlphaFoldDB" id="A0A0H3YZX3"/>
<evidence type="ECO:0000313" key="9">
    <source>
        <dbReference type="EMBL" id="MDH0686710.1"/>
    </source>
</evidence>
<dbReference type="Proteomes" id="UP001161139">
    <property type="component" value="Unassembled WGS sequence"/>
</dbReference>
<feature type="transmembrane region" description="Helical" evidence="6">
    <location>
        <begin position="227"/>
        <end position="251"/>
    </location>
</feature>
<feature type="transmembrane region" description="Helical" evidence="6">
    <location>
        <begin position="31"/>
        <end position="53"/>
    </location>
</feature>
<dbReference type="PANTHER" id="PTHR43332">
    <property type="entry name" value="INNER MEMBRANE TRANSPORT PERMEASE YADH-RELATED"/>
    <property type="match status" value="1"/>
</dbReference>
<dbReference type="GO" id="GO:0043190">
    <property type="term" value="C:ATP-binding cassette (ABC) transporter complex"/>
    <property type="evidence" value="ECO:0007669"/>
    <property type="project" value="InterPro"/>
</dbReference>
<dbReference type="Proteomes" id="UP001138621">
    <property type="component" value="Unassembled WGS sequence"/>
</dbReference>
<dbReference type="InterPro" id="IPR013525">
    <property type="entry name" value="ABC2_TM"/>
</dbReference>
<dbReference type="Proteomes" id="UP001158500">
    <property type="component" value="Unassembled WGS sequence"/>
</dbReference>
<evidence type="ECO:0000256" key="5">
    <source>
        <dbReference type="ARBA" id="ARBA00023136"/>
    </source>
</evidence>
<dbReference type="Pfam" id="PF01061">
    <property type="entry name" value="ABC2_membrane"/>
    <property type="match status" value="1"/>
</dbReference>
<evidence type="ECO:0000313" key="8">
    <source>
        <dbReference type="EMBL" id="MBA1307140.1"/>
    </source>
</evidence>
<dbReference type="PRINTS" id="PR00164">
    <property type="entry name" value="ABC2TRNSPORT"/>
</dbReference>
<dbReference type="EMBL" id="JAAMRD010000027">
    <property type="protein sequence ID" value="MBA1307140.1"/>
    <property type="molecule type" value="Genomic_DNA"/>
</dbReference>
<dbReference type="OMA" id="HSLPPFW"/>
<keyword evidence="3 6" id="KW-0812">Transmembrane</keyword>
<comment type="caution">
    <text evidence="8">The sequence shown here is derived from an EMBL/GenBank/DDBJ whole genome shotgun (WGS) entry which is preliminary data.</text>
</comment>
<dbReference type="EMBL" id="JAOCAE010000025">
    <property type="protein sequence ID" value="MDH1238600.1"/>
    <property type="molecule type" value="Genomic_DNA"/>
</dbReference>
<dbReference type="PIRSF" id="PIRSF006648">
    <property type="entry name" value="DrrB"/>
    <property type="match status" value="1"/>
</dbReference>
<comment type="subcellular location">
    <subcellularLocation>
        <location evidence="6">Cell inner membrane</location>
        <topology evidence="6">Multi-pass membrane protein</topology>
    </subcellularLocation>
    <subcellularLocation>
        <location evidence="1">Membrane</location>
        <topology evidence="1">Multi-pass membrane protein</topology>
    </subcellularLocation>
</comment>
<evidence type="ECO:0000313" key="11">
    <source>
        <dbReference type="Proteomes" id="UP001138621"/>
    </source>
</evidence>
<proteinExistence type="inferred from homology"/>
<dbReference type="PANTHER" id="PTHR43332:SF2">
    <property type="entry name" value="INNER MEMBRANE TRANSPORT PERMEASE YADH"/>
    <property type="match status" value="1"/>
</dbReference>
<dbReference type="NCBIfam" id="NF011648">
    <property type="entry name" value="PRK15066.1"/>
    <property type="match status" value="1"/>
</dbReference>
<dbReference type="EMBL" id="JAOCDG010000002">
    <property type="protein sequence ID" value="MDH0686710.1"/>
    <property type="molecule type" value="Genomic_DNA"/>
</dbReference>
<dbReference type="GO" id="GO:0140359">
    <property type="term" value="F:ABC-type transporter activity"/>
    <property type="evidence" value="ECO:0007669"/>
    <property type="project" value="InterPro"/>
</dbReference>
<dbReference type="PROSITE" id="PS51012">
    <property type="entry name" value="ABC_TM2"/>
    <property type="match status" value="1"/>
</dbReference>
<comment type="similarity">
    <text evidence="2 6">Belongs to the ABC-2 integral membrane protein family.</text>
</comment>
<feature type="domain" description="ABC transmembrane type-2" evidence="7">
    <location>
        <begin position="25"/>
        <end position="254"/>
    </location>
</feature>
<keyword evidence="5 6" id="KW-0472">Membrane</keyword>
<feature type="transmembrane region" description="Helical" evidence="6">
    <location>
        <begin position="107"/>
        <end position="134"/>
    </location>
</feature>
<name>A0A0H3YZX3_STUST</name>
<evidence type="ECO:0000256" key="4">
    <source>
        <dbReference type="ARBA" id="ARBA00022989"/>
    </source>
</evidence>
<gene>
    <name evidence="8" type="ORF">G7024_22365</name>
    <name evidence="10" type="ORF">N5C32_21445</name>
    <name evidence="9" type="ORF">N5D09_01255</name>
</gene>
<keyword evidence="6" id="KW-0813">Transport</keyword>
<protein>
    <recommendedName>
        <fullName evidence="6">Transport permease protein</fullName>
    </recommendedName>
</protein>
<feature type="transmembrane region" description="Helical" evidence="6">
    <location>
        <begin position="146"/>
        <end position="166"/>
    </location>
</feature>
<accession>F8H698</accession>
<organism evidence="8 11">
    <name type="scientific">Stutzerimonas stutzeri</name>
    <name type="common">Pseudomonas stutzeri</name>
    <dbReference type="NCBI Taxonomy" id="316"/>
    <lineage>
        <taxon>Bacteria</taxon>
        <taxon>Pseudomonadati</taxon>
        <taxon>Pseudomonadota</taxon>
        <taxon>Gammaproteobacteria</taxon>
        <taxon>Pseudomonadales</taxon>
        <taxon>Pseudomonadaceae</taxon>
        <taxon>Stutzerimonas</taxon>
    </lineage>
</organism>